<protein>
    <submittedName>
        <fullName evidence="1">XRE family transcriptional regulator</fullName>
    </submittedName>
</protein>
<proteinExistence type="predicted"/>
<gene>
    <name evidence="1" type="ORF">EHQ53_14110</name>
</gene>
<accession>A0ABY2MB22</accession>
<dbReference type="CDD" id="cd00093">
    <property type="entry name" value="HTH_XRE"/>
    <property type="match status" value="1"/>
</dbReference>
<dbReference type="RefSeq" id="WP_135646427.1">
    <property type="nucleotide sequence ID" value="NZ_RQGC01000009.1"/>
</dbReference>
<evidence type="ECO:0000313" key="1">
    <source>
        <dbReference type="EMBL" id="TGL39652.1"/>
    </source>
</evidence>
<dbReference type="EMBL" id="RQGC01000009">
    <property type="protein sequence ID" value="TGL39652.1"/>
    <property type="molecule type" value="Genomic_DNA"/>
</dbReference>
<dbReference type="Proteomes" id="UP000297273">
    <property type="component" value="Unassembled WGS sequence"/>
</dbReference>
<keyword evidence="2" id="KW-1185">Reference proteome</keyword>
<dbReference type="SUPFAM" id="SSF47413">
    <property type="entry name" value="lambda repressor-like DNA-binding domains"/>
    <property type="match status" value="1"/>
</dbReference>
<dbReference type="InterPro" id="IPR001387">
    <property type="entry name" value="Cro/C1-type_HTH"/>
</dbReference>
<organism evidence="1 2">
    <name type="scientific">Leptospira langatensis</name>
    <dbReference type="NCBI Taxonomy" id="2484983"/>
    <lineage>
        <taxon>Bacteria</taxon>
        <taxon>Pseudomonadati</taxon>
        <taxon>Spirochaetota</taxon>
        <taxon>Spirochaetia</taxon>
        <taxon>Leptospirales</taxon>
        <taxon>Leptospiraceae</taxon>
        <taxon>Leptospira</taxon>
    </lineage>
</organism>
<dbReference type="InterPro" id="IPR010982">
    <property type="entry name" value="Lambda_DNA-bd_dom_sf"/>
</dbReference>
<evidence type="ECO:0000313" key="2">
    <source>
        <dbReference type="Proteomes" id="UP000297273"/>
    </source>
</evidence>
<sequence length="88" mass="10345">MKSKKEDWKSIGNAVRKIRERYQISMAEISQESRIRVLHISRFEFGEIDPSLYPDSFDTEVFTDERMQEIFDGICNAMEIINARRLGA</sequence>
<comment type="caution">
    <text evidence="1">The sequence shown here is derived from an EMBL/GenBank/DDBJ whole genome shotgun (WGS) entry which is preliminary data.</text>
</comment>
<name>A0ABY2MB22_9LEPT</name>
<dbReference type="Gene3D" id="1.10.260.40">
    <property type="entry name" value="lambda repressor-like DNA-binding domains"/>
    <property type="match status" value="1"/>
</dbReference>
<reference evidence="2" key="1">
    <citation type="journal article" date="2019" name="PLoS Negl. Trop. Dis.">
        <title>Revisiting the worldwide diversity of Leptospira species in the environment.</title>
        <authorList>
            <person name="Vincent A.T."/>
            <person name="Schiettekatte O."/>
            <person name="Bourhy P."/>
            <person name="Veyrier F.J."/>
            <person name="Picardeau M."/>
        </authorList>
    </citation>
    <scope>NUCLEOTIDE SEQUENCE [LARGE SCALE GENOMIC DNA]</scope>
    <source>
        <strain evidence="2">201702690</strain>
    </source>
</reference>